<dbReference type="AlphaFoldDB" id="S7V8C0"/>
<dbReference type="Proteomes" id="UP000014977">
    <property type="component" value="Unassembled WGS sequence"/>
</dbReference>
<name>S7V8C0_DESML</name>
<accession>S7V8C0</accession>
<dbReference type="EMBL" id="ATHJ01000062">
    <property type="protein sequence ID" value="EPR42904.1"/>
    <property type="molecule type" value="Genomic_DNA"/>
</dbReference>
<gene>
    <name evidence="2" type="ORF">dsmv_1487</name>
</gene>
<proteinExistence type="predicted"/>
<evidence type="ECO:0000256" key="1">
    <source>
        <dbReference type="SAM" id="MobiDB-lite"/>
    </source>
</evidence>
<evidence type="ECO:0000313" key="3">
    <source>
        <dbReference type="Proteomes" id="UP000014977"/>
    </source>
</evidence>
<evidence type="ECO:0000313" key="2">
    <source>
        <dbReference type="EMBL" id="EPR42904.1"/>
    </source>
</evidence>
<feature type="region of interest" description="Disordered" evidence="1">
    <location>
        <begin position="1"/>
        <end position="20"/>
    </location>
</feature>
<reference evidence="2 3" key="1">
    <citation type="journal article" date="2013" name="Genome Announc.">
        <title>Draft genome sequences for three mercury-methylating, sulfate-reducing bacteria.</title>
        <authorList>
            <person name="Brown S.D."/>
            <person name="Hurt R.A.Jr."/>
            <person name="Gilmour C.C."/>
            <person name="Elias D.A."/>
        </authorList>
    </citation>
    <scope>NUCLEOTIDE SEQUENCE [LARGE SCALE GENOMIC DNA]</scope>
    <source>
        <strain evidence="2 3">DSM 2059</strain>
    </source>
</reference>
<feature type="compositionally biased region" description="Basic and acidic residues" evidence="1">
    <location>
        <begin position="1"/>
        <end position="12"/>
    </location>
</feature>
<organism evidence="2 3">
    <name type="scientific">Desulfococcus multivorans DSM 2059</name>
    <dbReference type="NCBI Taxonomy" id="1121405"/>
    <lineage>
        <taxon>Bacteria</taxon>
        <taxon>Pseudomonadati</taxon>
        <taxon>Thermodesulfobacteriota</taxon>
        <taxon>Desulfobacteria</taxon>
        <taxon>Desulfobacterales</taxon>
        <taxon>Desulfococcaceae</taxon>
        <taxon>Desulfococcus</taxon>
    </lineage>
</organism>
<comment type="caution">
    <text evidence="2">The sequence shown here is derived from an EMBL/GenBank/DDBJ whole genome shotgun (WGS) entry which is preliminary data.</text>
</comment>
<protein>
    <submittedName>
        <fullName evidence="2">Uncharacterized protein</fullName>
    </submittedName>
</protein>
<sequence length="81" mass="8621">MSSRASKREKPSKPPALDMDGLEISAVRCFPEGLSALGERTLPDYTAEAGGQDVSGWKSPASSMGVKVSLKAMSPRMKYST</sequence>
<keyword evidence="3" id="KW-1185">Reference proteome</keyword>